<dbReference type="SUPFAM" id="SSF51695">
    <property type="entry name" value="PLC-like phosphodiesterases"/>
    <property type="match status" value="1"/>
</dbReference>
<proteinExistence type="predicted"/>
<dbReference type="GO" id="GO:0008081">
    <property type="term" value="F:phosphoric diester hydrolase activity"/>
    <property type="evidence" value="ECO:0007669"/>
    <property type="project" value="InterPro"/>
</dbReference>
<comment type="caution">
    <text evidence="3">The sequence shown here is derived from an EMBL/GenBank/DDBJ whole genome shotgun (WGS) entry which is preliminary data.</text>
</comment>
<name>A0AAN7ANN9_9PEZI</name>
<dbReference type="GO" id="GO:0006629">
    <property type="term" value="P:lipid metabolic process"/>
    <property type="evidence" value="ECO:0007669"/>
    <property type="project" value="InterPro"/>
</dbReference>
<organism evidence="3 4">
    <name type="scientific">Podospora australis</name>
    <dbReference type="NCBI Taxonomy" id="1536484"/>
    <lineage>
        <taxon>Eukaryota</taxon>
        <taxon>Fungi</taxon>
        <taxon>Dikarya</taxon>
        <taxon>Ascomycota</taxon>
        <taxon>Pezizomycotina</taxon>
        <taxon>Sordariomycetes</taxon>
        <taxon>Sordariomycetidae</taxon>
        <taxon>Sordariales</taxon>
        <taxon>Podosporaceae</taxon>
        <taxon>Podospora</taxon>
    </lineage>
</organism>
<dbReference type="AlphaFoldDB" id="A0AAN7ANN9"/>
<feature type="domain" description="Phosphatidylinositol-specific phospholipase C X" evidence="2">
    <location>
        <begin position="94"/>
        <end position="266"/>
    </location>
</feature>
<keyword evidence="4" id="KW-1185">Reference proteome</keyword>
<evidence type="ECO:0000259" key="2">
    <source>
        <dbReference type="SMART" id="SM00148"/>
    </source>
</evidence>
<gene>
    <name evidence="3" type="ORF">QBC35DRAFT_447819</name>
</gene>
<dbReference type="EMBL" id="MU864356">
    <property type="protein sequence ID" value="KAK4192025.1"/>
    <property type="molecule type" value="Genomic_DNA"/>
</dbReference>
<evidence type="ECO:0000256" key="1">
    <source>
        <dbReference type="SAM" id="SignalP"/>
    </source>
</evidence>
<evidence type="ECO:0000313" key="4">
    <source>
        <dbReference type="Proteomes" id="UP001302126"/>
    </source>
</evidence>
<sequence>MALSLSTLMGWSICLLLMAVCTVAATPVEVAVVVDDRPPLPSPLPPLALGDHAVQKVLKNAEDVFGVYNYPPGRRSDSRFNRARSEWMARVPNNTPLTALNIPGTHASATWNFSKSTRDSIPHNTDDKNKVLEDADFYRCQTSSIVDSLDAGIRFFDLHVSLDPSWTKLVFWHTNALLSNTATLEDVLFGFYAWLEAHPSELLFLSLKYEPVVNQDAKSEAAPDDIAYNLLFSLLTSKPSRRFIFPSKVVPKYLGHVRGRIVLIRRFDFPEKLNGKRIDNYIPGVHLSPKRWVDNSKVPFRIEIGDPRLGSYVSVSDYHHLIEHFFKDANHHIDKKIAVVENHLNQARDMPFGDGLFITFASAEHYNNVPRLNPKTIAWGDDGKEKTFKGGVNQHLIRSLRRKRGERVGIVVVDFWDGPGDVVGAILGDWN</sequence>
<keyword evidence="1" id="KW-0732">Signal</keyword>
<dbReference type="Proteomes" id="UP001302126">
    <property type="component" value="Unassembled WGS sequence"/>
</dbReference>
<protein>
    <submittedName>
        <fullName evidence="3">PLC-like phosphodiesterase</fullName>
    </submittedName>
</protein>
<dbReference type="PANTHER" id="PTHR13593:SF116">
    <property type="entry name" value="PLC-LIKE PHOSPHODIESTERASE"/>
    <property type="match status" value="1"/>
</dbReference>
<feature type="signal peptide" evidence="1">
    <location>
        <begin position="1"/>
        <end position="25"/>
    </location>
</feature>
<dbReference type="Gene3D" id="3.20.20.190">
    <property type="entry name" value="Phosphatidylinositol (PI) phosphodiesterase"/>
    <property type="match status" value="1"/>
</dbReference>
<dbReference type="PROSITE" id="PS50007">
    <property type="entry name" value="PIPLC_X_DOMAIN"/>
    <property type="match status" value="1"/>
</dbReference>
<reference evidence="3" key="1">
    <citation type="journal article" date="2023" name="Mol. Phylogenet. Evol.">
        <title>Genome-scale phylogeny and comparative genomics of the fungal order Sordariales.</title>
        <authorList>
            <person name="Hensen N."/>
            <person name="Bonometti L."/>
            <person name="Westerberg I."/>
            <person name="Brannstrom I.O."/>
            <person name="Guillou S."/>
            <person name="Cros-Aarteil S."/>
            <person name="Calhoun S."/>
            <person name="Haridas S."/>
            <person name="Kuo A."/>
            <person name="Mondo S."/>
            <person name="Pangilinan J."/>
            <person name="Riley R."/>
            <person name="LaButti K."/>
            <person name="Andreopoulos B."/>
            <person name="Lipzen A."/>
            <person name="Chen C."/>
            <person name="Yan M."/>
            <person name="Daum C."/>
            <person name="Ng V."/>
            <person name="Clum A."/>
            <person name="Steindorff A."/>
            <person name="Ohm R.A."/>
            <person name="Martin F."/>
            <person name="Silar P."/>
            <person name="Natvig D.O."/>
            <person name="Lalanne C."/>
            <person name="Gautier V."/>
            <person name="Ament-Velasquez S.L."/>
            <person name="Kruys A."/>
            <person name="Hutchinson M.I."/>
            <person name="Powell A.J."/>
            <person name="Barry K."/>
            <person name="Miller A.N."/>
            <person name="Grigoriev I.V."/>
            <person name="Debuchy R."/>
            <person name="Gladieux P."/>
            <person name="Hiltunen Thoren M."/>
            <person name="Johannesson H."/>
        </authorList>
    </citation>
    <scope>NUCLEOTIDE SEQUENCE</scope>
    <source>
        <strain evidence="3">PSN309</strain>
    </source>
</reference>
<reference evidence="3" key="2">
    <citation type="submission" date="2023-05" db="EMBL/GenBank/DDBJ databases">
        <authorList>
            <consortium name="Lawrence Berkeley National Laboratory"/>
            <person name="Steindorff A."/>
            <person name="Hensen N."/>
            <person name="Bonometti L."/>
            <person name="Westerberg I."/>
            <person name="Brannstrom I.O."/>
            <person name="Guillou S."/>
            <person name="Cros-Aarteil S."/>
            <person name="Calhoun S."/>
            <person name="Haridas S."/>
            <person name="Kuo A."/>
            <person name="Mondo S."/>
            <person name="Pangilinan J."/>
            <person name="Riley R."/>
            <person name="Labutti K."/>
            <person name="Andreopoulos B."/>
            <person name="Lipzen A."/>
            <person name="Chen C."/>
            <person name="Yanf M."/>
            <person name="Daum C."/>
            <person name="Ng V."/>
            <person name="Clum A."/>
            <person name="Ohm R."/>
            <person name="Martin F."/>
            <person name="Silar P."/>
            <person name="Natvig D."/>
            <person name="Lalanne C."/>
            <person name="Gautier V."/>
            <person name="Ament-Velasquez S.L."/>
            <person name="Kruys A."/>
            <person name="Hutchinson M.I."/>
            <person name="Powell A.J."/>
            <person name="Barry K."/>
            <person name="Miller A.N."/>
            <person name="Grigoriev I.V."/>
            <person name="Debuchy R."/>
            <person name="Gladieux P."/>
            <person name="Thoren M.H."/>
            <person name="Johannesson H."/>
        </authorList>
    </citation>
    <scope>NUCLEOTIDE SEQUENCE</scope>
    <source>
        <strain evidence="3">PSN309</strain>
    </source>
</reference>
<dbReference type="InterPro" id="IPR051057">
    <property type="entry name" value="PI-PLC_domain"/>
</dbReference>
<evidence type="ECO:0000313" key="3">
    <source>
        <dbReference type="EMBL" id="KAK4192025.1"/>
    </source>
</evidence>
<dbReference type="InterPro" id="IPR000909">
    <property type="entry name" value="PLipase_C_PInositol-sp_X_dom"/>
</dbReference>
<accession>A0AAN7ANN9</accession>
<dbReference type="InterPro" id="IPR017946">
    <property type="entry name" value="PLC-like_Pdiesterase_TIM-brl"/>
</dbReference>
<dbReference type="PANTHER" id="PTHR13593">
    <property type="match status" value="1"/>
</dbReference>
<feature type="chain" id="PRO_5042892428" evidence="1">
    <location>
        <begin position="26"/>
        <end position="431"/>
    </location>
</feature>
<dbReference type="SMART" id="SM00148">
    <property type="entry name" value="PLCXc"/>
    <property type="match status" value="1"/>
</dbReference>